<dbReference type="EMBL" id="BKCF01000005">
    <property type="protein sequence ID" value="GEQ86937.1"/>
    <property type="molecule type" value="Genomic_DNA"/>
</dbReference>
<comment type="function">
    <text evidence="7">Catalyzes the transfer of the enolpyruvyl moiety of phosphoenolpyruvate (PEP) to the 5-hydroxyl of shikimate-3-phosphate (S3P) to produce enolpyruvyl shikimate-3-phosphate and inorganic phosphate.</text>
</comment>
<feature type="binding site" evidence="7">
    <location>
        <position position="146"/>
    </location>
    <ligand>
        <name>3-phosphoshikimate</name>
        <dbReference type="ChEBI" id="CHEBI:145989"/>
    </ligand>
</feature>
<feature type="binding site" evidence="7">
    <location>
        <position position="23"/>
    </location>
    <ligand>
        <name>3-phosphoshikimate</name>
        <dbReference type="ChEBI" id="CHEBI:145989"/>
    </ligand>
</feature>
<gene>
    <name evidence="7 9" type="primary">aroA</name>
    <name evidence="9" type="ORF">ULMS_24450</name>
</gene>
<reference evidence="9 10" key="1">
    <citation type="submission" date="2019-08" db="EMBL/GenBank/DDBJ databases">
        <title>Ulvibacter marinistellae sp. nov., isolated from a starfish, Patiria pectinifera.</title>
        <authorList>
            <person name="Kawano K."/>
            <person name="Ushijima N."/>
            <person name="Kihara M."/>
            <person name="Itoh H."/>
        </authorList>
    </citation>
    <scope>NUCLEOTIDE SEQUENCE [LARGE SCALE GENOMIC DNA]</scope>
    <source>
        <strain evidence="9 10">KK4</strain>
    </source>
</reference>
<comment type="subunit">
    <text evidence="7">Monomer.</text>
</comment>
<dbReference type="InterPro" id="IPR001986">
    <property type="entry name" value="Enolpyruvate_Tfrase_dom"/>
</dbReference>
<dbReference type="InterPro" id="IPR023193">
    <property type="entry name" value="EPSP_synthase_CS"/>
</dbReference>
<feature type="binding site" evidence="7">
    <location>
        <position position="172"/>
    </location>
    <ligand>
        <name>3-phosphoshikimate</name>
        <dbReference type="ChEBI" id="CHEBI:145989"/>
    </ligand>
</feature>
<comment type="caution">
    <text evidence="7">Lacks conserved residue(s) required for the propagation of feature annotation.</text>
</comment>
<feature type="binding site" evidence="7">
    <location>
        <position position="391"/>
    </location>
    <ligand>
        <name>phosphoenolpyruvate</name>
        <dbReference type="ChEBI" id="CHEBI:58702"/>
    </ligand>
</feature>
<feature type="binding site" evidence="7">
    <location>
        <position position="98"/>
    </location>
    <ligand>
        <name>phosphoenolpyruvate</name>
        <dbReference type="ChEBI" id="CHEBI:58702"/>
    </ligand>
</feature>
<comment type="subcellular location">
    <subcellularLocation>
        <location evidence="7">Cytoplasm</location>
    </subcellularLocation>
</comment>
<keyword evidence="10" id="KW-1185">Reference proteome</keyword>
<dbReference type="InterPro" id="IPR006264">
    <property type="entry name" value="EPSP_synthase"/>
</dbReference>
<dbReference type="Proteomes" id="UP000326994">
    <property type="component" value="Unassembled WGS sequence"/>
</dbReference>
<sequence length="411" mass="44936">MIAQLKKINTVKNAVVAITGSKSESNRLLILQALFPDIAIENLSNSDDTVVLSKALKSTNPVVDIHHAGTAMRFLTAYFVAKKDSNVVLTGSSRMQERPIGLLVQALREMGANIEYQENEGFPPLQIKGVEKLKNKVTIAAGVSSQYISALMLIAPSLKEGLKIELIGDITSRPYLEMTLKLLKEIGVTYHFQGQNITISPLTKIAPQTITVESDWSSASYFYSLVALSSNMSVTLSAYKKDSLQGDASLATVYENFGVITQFNGDNTITITKEKEVDLTEIHLNLINTPDIAQTIAVTSFGLGISCNLTGLHTLKIKETDRLEALKTELSKLGASINVTNKSLHLKANSVAKISEVKTIETYQDHRMAMAFAPLALLFPVAIEDPMVVSKSYPEFYSDLEKIGISTTFLE</sequence>
<dbReference type="SUPFAM" id="SSF55205">
    <property type="entry name" value="EPT/RTPC-like"/>
    <property type="match status" value="1"/>
</dbReference>
<comment type="similarity">
    <text evidence="2 7">Belongs to the EPSP synthase family.</text>
</comment>
<accession>A0A5J4FW27</accession>
<feature type="binding site" evidence="7">
    <location>
        <position position="22"/>
    </location>
    <ligand>
        <name>3-phosphoshikimate</name>
        <dbReference type="ChEBI" id="CHEBI:145989"/>
    </ligand>
</feature>
<dbReference type="InterPro" id="IPR013792">
    <property type="entry name" value="RNA3'P_cycl/enolpyr_Trfase_a/b"/>
</dbReference>
<evidence type="ECO:0000256" key="4">
    <source>
        <dbReference type="ARBA" id="ARBA00022679"/>
    </source>
</evidence>
<evidence type="ECO:0000256" key="7">
    <source>
        <dbReference type="HAMAP-Rule" id="MF_00210"/>
    </source>
</evidence>
<keyword evidence="4 7" id="KW-0808">Transferase</keyword>
<feature type="binding site" evidence="7">
    <location>
        <position position="291"/>
    </location>
    <ligand>
        <name>3-phosphoshikimate</name>
        <dbReference type="ChEBI" id="CHEBI:145989"/>
    </ligand>
</feature>
<evidence type="ECO:0000256" key="5">
    <source>
        <dbReference type="ARBA" id="ARBA00023141"/>
    </source>
</evidence>
<dbReference type="RefSeq" id="WP_151894857.1">
    <property type="nucleotide sequence ID" value="NZ_BKCF01000005.1"/>
</dbReference>
<evidence type="ECO:0000256" key="3">
    <source>
        <dbReference type="ARBA" id="ARBA00022605"/>
    </source>
</evidence>
<dbReference type="Pfam" id="PF00275">
    <property type="entry name" value="EPSP_synthase"/>
    <property type="match status" value="1"/>
</dbReference>
<feature type="binding site" evidence="7">
    <location>
        <position position="146"/>
    </location>
    <ligand>
        <name>phosphoenolpyruvate</name>
        <dbReference type="ChEBI" id="CHEBI:58702"/>
    </ligand>
</feature>
<dbReference type="UniPathway" id="UPA00053">
    <property type="reaction ID" value="UER00089"/>
</dbReference>
<evidence type="ECO:0000259" key="8">
    <source>
        <dbReference type="Pfam" id="PF00275"/>
    </source>
</evidence>
<feature type="binding site" evidence="7">
    <location>
        <position position="22"/>
    </location>
    <ligand>
        <name>phosphoenolpyruvate</name>
        <dbReference type="ChEBI" id="CHEBI:58702"/>
    </ligand>
</feature>
<feature type="binding site" evidence="7">
    <location>
        <position position="367"/>
    </location>
    <ligand>
        <name>phosphoenolpyruvate</name>
        <dbReference type="ChEBI" id="CHEBI:58702"/>
    </ligand>
</feature>
<feature type="domain" description="Enolpyruvate transferase" evidence="8">
    <location>
        <begin position="50"/>
        <end position="399"/>
    </location>
</feature>
<comment type="caution">
    <text evidence="9">The sequence shown here is derived from an EMBL/GenBank/DDBJ whole genome shotgun (WGS) entry which is preliminary data.</text>
</comment>
<dbReference type="GO" id="GO:0005737">
    <property type="term" value="C:cytoplasm"/>
    <property type="evidence" value="ECO:0007669"/>
    <property type="project" value="UniProtKB-SubCell"/>
</dbReference>
<feature type="binding site" evidence="7">
    <location>
        <position position="69"/>
    </location>
    <ligand>
        <name>phosphoenolpyruvate</name>
        <dbReference type="ChEBI" id="CHEBI:58702"/>
    </ligand>
</feature>
<dbReference type="Gene3D" id="3.65.10.10">
    <property type="entry name" value="Enolpyruvate transferase domain"/>
    <property type="match status" value="2"/>
</dbReference>
<dbReference type="PIRSF" id="PIRSF000505">
    <property type="entry name" value="EPSPS"/>
    <property type="match status" value="1"/>
</dbReference>
<dbReference type="EC" id="2.5.1.19" evidence="7"/>
<comment type="catalytic activity">
    <reaction evidence="6">
        <text>3-phosphoshikimate + phosphoenolpyruvate = 5-O-(1-carboxyvinyl)-3-phosphoshikimate + phosphate</text>
        <dbReference type="Rhea" id="RHEA:21256"/>
        <dbReference type="ChEBI" id="CHEBI:43474"/>
        <dbReference type="ChEBI" id="CHEBI:57701"/>
        <dbReference type="ChEBI" id="CHEBI:58702"/>
        <dbReference type="ChEBI" id="CHEBI:145989"/>
        <dbReference type="EC" id="2.5.1.19"/>
    </reaction>
    <physiologicalReaction direction="left-to-right" evidence="6">
        <dbReference type="Rhea" id="RHEA:21257"/>
    </physiologicalReaction>
</comment>
<dbReference type="GO" id="GO:0009423">
    <property type="term" value="P:chorismate biosynthetic process"/>
    <property type="evidence" value="ECO:0007669"/>
    <property type="project" value="UniProtKB-UniRule"/>
</dbReference>
<evidence type="ECO:0000256" key="1">
    <source>
        <dbReference type="ARBA" id="ARBA00004811"/>
    </source>
</evidence>
<evidence type="ECO:0000313" key="10">
    <source>
        <dbReference type="Proteomes" id="UP000326994"/>
    </source>
</evidence>
<keyword evidence="7" id="KW-0963">Cytoplasm</keyword>
<dbReference type="PANTHER" id="PTHR21090">
    <property type="entry name" value="AROM/DEHYDROQUINATE SYNTHASE"/>
    <property type="match status" value="1"/>
</dbReference>
<dbReference type="AlphaFoldDB" id="A0A5J4FW27"/>
<comment type="pathway">
    <text evidence="1 7">Metabolic intermediate biosynthesis; chorismate biosynthesis; chorismate from D-erythrose 4-phosphate and phosphoenolpyruvate: step 6/7.</text>
</comment>
<keyword evidence="5 7" id="KW-0057">Aromatic amino acid biosynthesis</keyword>
<keyword evidence="3 7" id="KW-0028">Amino-acid biosynthesis</keyword>
<feature type="active site" description="Proton acceptor" evidence="7">
    <location>
        <position position="291"/>
    </location>
</feature>
<feature type="binding site" evidence="7">
    <location>
        <position position="145"/>
    </location>
    <ligand>
        <name>3-phosphoshikimate</name>
        <dbReference type="ChEBI" id="CHEBI:145989"/>
    </ligand>
</feature>
<dbReference type="GO" id="GO:0009073">
    <property type="term" value="P:aromatic amino acid family biosynthetic process"/>
    <property type="evidence" value="ECO:0007669"/>
    <property type="project" value="UniProtKB-KW"/>
</dbReference>
<feature type="binding site" evidence="7">
    <location>
        <position position="27"/>
    </location>
    <ligand>
        <name>3-phosphoshikimate</name>
        <dbReference type="ChEBI" id="CHEBI:145989"/>
    </ligand>
</feature>
<dbReference type="GO" id="GO:0008652">
    <property type="term" value="P:amino acid biosynthetic process"/>
    <property type="evidence" value="ECO:0007669"/>
    <property type="project" value="UniProtKB-KW"/>
</dbReference>
<feature type="binding site" evidence="7">
    <location>
        <position position="144"/>
    </location>
    <ligand>
        <name>3-phosphoshikimate</name>
        <dbReference type="ChEBI" id="CHEBI:145989"/>
    </ligand>
</feature>
<organism evidence="9 10">
    <name type="scientific">Patiriisocius marinistellae</name>
    <dbReference type="NCBI Taxonomy" id="2494560"/>
    <lineage>
        <taxon>Bacteria</taxon>
        <taxon>Pseudomonadati</taxon>
        <taxon>Bacteroidota</taxon>
        <taxon>Flavobacteriia</taxon>
        <taxon>Flavobacteriales</taxon>
        <taxon>Flavobacteriaceae</taxon>
        <taxon>Patiriisocius</taxon>
    </lineage>
</organism>
<feature type="binding site" evidence="7">
    <location>
        <position position="322"/>
    </location>
    <ligand>
        <name>phosphoenolpyruvate</name>
        <dbReference type="ChEBI" id="CHEBI:58702"/>
    </ligand>
</feature>
<feature type="binding site" evidence="7">
    <location>
        <position position="318"/>
    </location>
    <ligand>
        <name>3-phosphoshikimate</name>
        <dbReference type="ChEBI" id="CHEBI:145989"/>
    </ligand>
</feature>
<dbReference type="OrthoDB" id="9809920at2"/>
<evidence type="ECO:0000256" key="2">
    <source>
        <dbReference type="ARBA" id="ARBA00009948"/>
    </source>
</evidence>
<evidence type="ECO:0000256" key="6">
    <source>
        <dbReference type="ARBA" id="ARBA00044633"/>
    </source>
</evidence>
<dbReference type="InterPro" id="IPR036968">
    <property type="entry name" value="Enolpyruvate_Tfrase_sf"/>
</dbReference>
<dbReference type="PROSITE" id="PS00885">
    <property type="entry name" value="EPSP_SYNTHASE_2"/>
    <property type="match status" value="1"/>
</dbReference>
<evidence type="ECO:0000313" key="9">
    <source>
        <dbReference type="EMBL" id="GEQ86937.1"/>
    </source>
</evidence>
<name>A0A5J4FW27_9FLAO</name>
<proteinExistence type="inferred from homology"/>
<dbReference type="HAMAP" id="MF_00210">
    <property type="entry name" value="EPSP_synth"/>
    <property type="match status" value="1"/>
</dbReference>
<protein>
    <recommendedName>
        <fullName evidence="7">3-phosphoshikimate 1-carboxyvinyltransferase</fullName>
        <ecNumber evidence="7">2.5.1.19</ecNumber>
    </recommendedName>
    <alternativeName>
        <fullName evidence="7">5-enolpyruvylshikimate-3-phosphate synthase</fullName>
        <shortName evidence="7">EPSP synthase</shortName>
        <shortName evidence="7">EPSPS</shortName>
    </alternativeName>
</protein>
<dbReference type="PANTHER" id="PTHR21090:SF5">
    <property type="entry name" value="PENTAFUNCTIONAL AROM POLYPEPTIDE"/>
    <property type="match status" value="1"/>
</dbReference>
<dbReference type="GO" id="GO:0003866">
    <property type="term" value="F:3-phosphoshikimate 1-carboxyvinyltransferase activity"/>
    <property type="evidence" value="ECO:0007669"/>
    <property type="project" value="UniProtKB-UniRule"/>
</dbReference>